<dbReference type="InterPro" id="IPR002575">
    <property type="entry name" value="Aminoglycoside_PTrfase"/>
</dbReference>
<dbReference type="InterPro" id="IPR052898">
    <property type="entry name" value="ACAD10-like"/>
</dbReference>
<evidence type="ECO:0000259" key="1">
    <source>
        <dbReference type="Pfam" id="PF01636"/>
    </source>
</evidence>
<proteinExistence type="predicted"/>
<gene>
    <name evidence="2" type="ORF">SNE35_26890</name>
</gene>
<sequence length="353" mass="37925">MSWQAAVDLDRLSAWMDGQGLVKGDISDVRPLTGGTQNILLRFTRGGRGYVLRRPPARPDPRADATMAREARVLAALAGSAVPHSALIAACDDPTVLGAAFYLMEPVVGFNPSGQPLPALHAAERDWRRAMGLSAVDALLRLGEVDYRAAGLEGFGKPQGFLERQVSRWHAQLDSYAGLPGWPGVAGLPGVEALGAWLEAHRPEPSPAGLLHGDFHLSNLMFRFDAPAVAAIVDWELATVGDPLLDLGWLIATWPDASGRGAGTIHIEPWDGFPSVAELIAHYGERSRRDLSRLPWYVALAGYKLGILLEGSYARTCAEGTAEARRELGLKHHASARRLIQKALAHIDSGAIA</sequence>
<dbReference type="PANTHER" id="PTHR47829:SF1">
    <property type="entry name" value="HAD FAMILY PHOSPHATASE"/>
    <property type="match status" value="1"/>
</dbReference>
<accession>A0ABU5DR14</accession>
<protein>
    <submittedName>
        <fullName evidence="2">Phosphotransferase family protein</fullName>
    </submittedName>
</protein>
<dbReference type="InterPro" id="IPR011009">
    <property type="entry name" value="Kinase-like_dom_sf"/>
</dbReference>
<organism evidence="2 3">
    <name type="scientific">Roseateles agri</name>
    <dbReference type="NCBI Taxonomy" id="3098619"/>
    <lineage>
        <taxon>Bacteria</taxon>
        <taxon>Pseudomonadati</taxon>
        <taxon>Pseudomonadota</taxon>
        <taxon>Betaproteobacteria</taxon>
        <taxon>Burkholderiales</taxon>
        <taxon>Sphaerotilaceae</taxon>
        <taxon>Roseateles</taxon>
    </lineage>
</organism>
<keyword evidence="3" id="KW-1185">Reference proteome</keyword>
<reference evidence="2 3" key="1">
    <citation type="submission" date="2023-11" db="EMBL/GenBank/DDBJ databases">
        <title>Paucibacter sp. nov., isolated from fresh soil in Korea.</title>
        <authorList>
            <person name="Le N.T.T."/>
        </authorList>
    </citation>
    <scope>NUCLEOTIDE SEQUENCE [LARGE SCALE GENOMIC DNA]</scope>
    <source>
        <strain evidence="2 3">R3-3</strain>
    </source>
</reference>
<name>A0ABU5DR14_9BURK</name>
<dbReference type="EMBL" id="JAXCLA010000009">
    <property type="protein sequence ID" value="MDY0748156.1"/>
    <property type="molecule type" value="Genomic_DNA"/>
</dbReference>
<dbReference type="Gene3D" id="3.90.1200.10">
    <property type="match status" value="1"/>
</dbReference>
<feature type="domain" description="Aminoglycoside phosphotransferase" evidence="1">
    <location>
        <begin position="28"/>
        <end position="261"/>
    </location>
</feature>
<evidence type="ECO:0000313" key="2">
    <source>
        <dbReference type="EMBL" id="MDY0748156.1"/>
    </source>
</evidence>
<dbReference type="SUPFAM" id="SSF56112">
    <property type="entry name" value="Protein kinase-like (PK-like)"/>
    <property type="match status" value="1"/>
</dbReference>
<dbReference type="Proteomes" id="UP001285263">
    <property type="component" value="Unassembled WGS sequence"/>
</dbReference>
<dbReference type="CDD" id="cd05154">
    <property type="entry name" value="ACAD10_11_N-like"/>
    <property type="match status" value="1"/>
</dbReference>
<dbReference type="PANTHER" id="PTHR47829">
    <property type="entry name" value="HYDROLASE, PUTATIVE (AFU_ORTHOLOGUE AFUA_1G12880)-RELATED"/>
    <property type="match status" value="1"/>
</dbReference>
<comment type="caution">
    <text evidence="2">The sequence shown here is derived from an EMBL/GenBank/DDBJ whole genome shotgun (WGS) entry which is preliminary data.</text>
</comment>
<dbReference type="RefSeq" id="WP_320426118.1">
    <property type="nucleotide sequence ID" value="NZ_JAXCLA010000009.1"/>
</dbReference>
<evidence type="ECO:0000313" key="3">
    <source>
        <dbReference type="Proteomes" id="UP001285263"/>
    </source>
</evidence>
<dbReference type="Pfam" id="PF01636">
    <property type="entry name" value="APH"/>
    <property type="match status" value="1"/>
</dbReference>
<dbReference type="InterPro" id="IPR041726">
    <property type="entry name" value="ACAD10_11_N"/>
</dbReference>
<dbReference type="Gene3D" id="3.30.200.20">
    <property type="entry name" value="Phosphorylase Kinase, domain 1"/>
    <property type="match status" value="1"/>
</dbReference>